<reference evidence="12 13" key="1">
    <citation type="journal article" date="2008" name="Nature">
        <title>The Trichoplax genome and the nature of placozoans.</title>
        <authorList>
            <person name="Srivastava M."/>
            <person name="Begovic E."/>
            <person name="Chapman J."/>
            <person name="Putnam N.H."/>
            <person name="Hellsten U."/>
            <person name="Kawashima T."/>
            <person name="Kuo A."/>
            <person name="Mitros T."/>
            <person name="Salamov A."/>
            <person name="Carpenter M.L."/>
            <person name="Signorovitch A.Y."/>
            <person name="Moreno M.A."/>
            <person name="Kamm K."/>
            <person name="Grimwood J."/>
            <person name="Schmutz J."/>
            <person name="Shapiro H."/>
            <person name="Grigoriev I.V."/>
            <person name="Buss L.W."/>
            <person name="Schierwater B."/>
            <person name="Dellaporta S.L."/>
            <person name="Rokhsar D.S."/>
        </authorList>
    </citation>
    <scope>NUCLEOTIDE SEQUENCE [LARGE SCALE GENOMIC DNA]</scope>
    <source>
        <strain evidence="12 13">Grell-BS-1999</strain>
    </source>
</reference>
<name>B3S3T1_TRIAD</name>
<accession>B3S3T1</accession>
<evidence type="ECO:0000256" key="8">
    <source>
        <dbReference type="ARBA" id="ARBA00042978"/>
    </source>
</evidence>
<dbReference type="EMBL" id="DS985249">
    <property type="protein sequence ID" value="EDV22520.1"/>
    <property type="molecule type" value="Genomic_DNA"/>
</dbReference>
<dbReference type="CTD" id="6756095"/>
<dbReference type="STRING" id="10228.B3S3T1"/>
<keyword evidence="10" id="KW-0472">Membrane</keyword>
<feature type="transmembrane region" description="Helical" evidence="10">
    <location>
        <begin position="34"/>
        <end position="51"/>
    </location>
</feature>
<dbReference type="PANTHER" id="PTHR22726:SF1">
    <property type="entry name" value="METALLOENDOPEPTIDASE OMA1, MITOCHONDRIAL"/>
    <property type="match status" value="1"/>
</dbReference>
<dbReference type="OMA" id="QWEVNLI"/>
<dbReference type="InterPro" id="IPR001915">
    <property type="entry name" value="Peptidase_M48"/>
</dbReference>
<evidence type="ECO:0000313" key="13">
    <source>
        <dbReference type="Proteomes" id="UP000009022"/>
    </source>
</evidence>
<evidence type="ECO:0000256" key="7">
    <source>
        <dbReference type="ARBA" id="ARBA00040360"/>
    </source>
</evidence>
<organism evidence="12 13">
    <name type="scientific">Trichoplax adhaerens</name>
    <name type="common">Trichoplax reptans</name>
    <dbReference type="NCBI Taxonomy" id="10228"/>
    <lineage>
        <taxon>Eukaryota</taxon>
        <taxon>Metazoa</taxon>
        <taxon>Placozoa</taxon>
        <taxon>Uniplacotomia</taxon>
        <taxon>Trichoplacea</taxon>
        <taxon>Trichoplacidae</taxon>
        <taxon>Trichoplax</taxon>
    </lineage>
</organism>
<evidence type="ECO:0000256" key="3">
    <source>
        <dbReference type="ARBA" id="ARBA00022801"/>
    </source>
</evidence>
<dbReference type="GO" id="GO:0004222">
    <property type="term" value="F:metalloendopeptidase activity"/>
    <property type="evidence" value="ECO:0000318"/>
    <property type="project" value="GO_Central"/>
</dbReference>
<dbReference type="eggNOG" id="KOG2661">
    <property type="taxonomic scope" value="Eukaryota"/>
</dbReference>
<gene>
    <name evidence="12" type="ORF">TRIADDRAFT_28764</name>
</gene>
<dbReference type="RefSeq" id="XP_002115064.1">
    <property type="nucleotide sequence ID" value="XM_002115028.1"/>
</dbReference>
<keyword evidence="1 9" id="KW-0645">Protease</keyword>
<protein>
    <recommendedName>
        <fullName evidence="7">Metalloendopeptidase OMA1, mitochondrial</fullName>
    </recommendedName>
    <alternativeName>
        <fullName evidence="8">Overlapping with the m-AAA protease 1 homolog</fullName>
    </alternativeName>
</protein>
<evidence type="ECO:0000256" key="10">
    <source>
        <dbReference type="SAM" id="Phobius"/>
    </source>
</evidence>
<keyword evidence="3 9" id="KW-0378">Hydrolase</keyword>
<evidence type="ECO:0000256" key="6">
    <source>
        <dbReference type="ARBA" id="ARBA00038233"/>
    </source>
</evidence>
<keyword evidence="5 9" id="KW-0482">Metalloprotease</keyword>
<proteinExistence type="inferred from homology"/>
<evidence type="ECO:0000256" key="9">
    <source>
        <dbReference type="RuleBase" id="RU003983"/>
    </source>
</evidence>
<dbReference type="InterPro" id="IPR051156">
    <property type="entry name" value="Mito/Outer_Membr_Metalloprot"/>
</dbReference>
<keyword evidence="10" id="KW-1133">Transmembrane helix</keyword>
<evidence type="ECO:0000256" key="4">
    <source>
        <dbReference type="ARBA" id="ARBA00022833"/>
    </source>
</evidence>
<comment type="cofactor">
    <cofactor evidence="9">
        <name>Zn(2+)</name>
        <dbReference type="ChEBI" id="CHEBI:29105"/>
    </cofactor>
    <text evidence="9">Binds 1 zinc ion per subunit.</text>
</comment>
<dbReference type="GO" id="GO:0006515">
    <property type="term" value="P:protein quality control for misfolded or incompletely synthesized proteins"/>
    <property type="evidence" value="ECO:0000318"/>
    <property type="project" value="GO_Central"/>
</dbReference>
<feature type="non-terminal residue" evidence="12">
    <location>
        <position position="1"/>
    </location>
</feature>
<dbReference type="GeneID" id="6756095"/>
<dbReference type="OrthoDB" id="7464992at2759"/>
<evidence type="ECO:0000256" key="2">
    <source>
        <dbReference type="ARBA" id="ARBA00022723"/>
    </source>
</evidence>
<keyword evidence="2" id="KW-0479">Metal-binding</keyword>
<sequence length="311" mass="36001">FCIPYFRIAKYWWNKLPTHKKHNYKRMLKRHQQVVYIIALFGTGAGIYYIYNHIESVPLTGRTRLMMLSHEHLQELGKMLYDEQIQANGEHLLPTTSSQYHRVKSVVSRLIKNNGDIPQINTLHWEINIIDSNEVNAFVLPDGQIFVYKGMLSTLGNDDALAFLLGHEMAHALLSHAAEQLSFFNIFDLLAAVSLGLVWALMPTDVVAAVTHWFHNSIASICLHRPYSRKLEVEADLIGSNLATKACYDVRAATYFWEMLANKDPSNAELEWLSTHPSHQKRADLIKERMTEVEYYTHLLEYKVQKQRIYK</sequence>
<dbReference type="HOGENOM" id="CLU_029002_6_0_1"/>
<dbReference type="AlphaFoldDB" id="B3S3T1"/>
<dbReference type="PANTHER" id="PTHR22726">
    <property type="entry name" value="METALLOENDOPEPTIDASE OMA1"/>
    <property type="match status" value="1"/>
</dbReference>
<dbReference type="PhylomeDB" id="B3S3T1"/>
<feature type="domain" description="Peptidase M48" evidence="11">
    <location>
        <begin position="99"/>
        <end position="289"/>
    </location>
</feature>
<keyword evidence="4 9" id="KW-0862">Zinc</keyword>
<evidence type="ECO:0000256" key="1">
    <source>
        <dbReference type="ARBA" id="ARBA00022670"/>
    </source>
</evidence>
<dbReference type="FunCoup" id="B3S3T1">
    <property type="interactions" value="370"/>
</dbReference>
<dbReference type="CDD" id="cd07331">
    <property type="entry name" value="M48C_Oma1_like"/>
    <property type="match status" value="1"/>
</dbReference>
<evidence type="ECO:0000259" key="11">
    <source>
        <dbReference type="Pfam" id="PF01435"/>
    </source>
</evidence>
<dbReference type="GO" id="GO:0005743">
    <property type="term" value="C:mitochondrial inner membrane"/>
    <property type="evidence" value="ECO:0000318"/>
    <property type="project" value="GO_Central"/>
</dbReference>
<dbReference type="KEGG" id="tad:TRIADDRAFT_28764"/>
<evidence type="ECO:0000256" key="5">
    <source>
        <dbReference type="ARBA" id="ARBA00023049"/>
    </source>
</evidence>
<dbReference type="Pfam" id="PF01435">
    <property type="entry name" value="Peptidase_M48"/>
    <property type="match status" value="1"/>
</dbReference>
<dbReference type="Proteomes" id="UP000009022">
    <property type="component" value="Unassembled WGS sequence"/>
</dbReference>
<dbReference type="InParanoid" id="B3S3T1"/>
<comment type="similarity">
    <text evidence="6 9">Belongs to the peptidase M48 family.</text>
</comment>
<keyword evidence="13" id="KW-1185">Reference proteome</keyword>
<evidence type="ECO:0000313" key="12">
    <source>
        <dbReference type="EMBL" id="EDV22520.1"/>
    </source>
</evidence>
<dbReference type="Gene3D" id="3.30.2010.10">
    <property type="entry name" value="Metalloproteases ('zincins'), catalytic domain"/>
    <property type="match status" value="1"/>
</dbReference>
<dbReference type="GO" id="GO:0046872">
    <property type="term" value="F:metal ion binding"/>
    <property type="evidence" value="ECO:0007669"/>
    <property type="project" value="UniProtKB-KW"/>
</dbReference>
<keyword evidence="10" id="KW-0812">Transmembrane</keyword>
<dbReference type="GO" id="GO:0034982">
    <property type="term" value="P:mitochondrial protein processing"/>
    <property type="evidence" value="ECO:0000318"/>
    <property type="project" value="GO_Central"/>
</dbReference>